<gene>
    <name evidence="1" type="ORF">F4820DRAFT_466559</name>
</gene>
<proteinExistence type="predicted"/>
<evidence type="ECO:0000313" key="1">
    <source>
        <dbReference type="EMBL" id="KAI4870930.1"/>
    </source>
</evidence>
<protein>
    <submittedName>
        <fullName evidence="1">Uncharacterized protein</fullName>
    </submittedName>
</protein>
<name>A0ACB9ZI84_9PEZI</name>
<keyword evidence="2" id="KW-1185">Reference proteome</keyword>
<organism evidence="1 2">
    <name type="scientific">Hypoxylon rubiginosum</name>
    <dbReference type="NCBI Taxonomy" id="110542"/>
    <lineage>
        <taxon>Eukaryota</taxon>
        <taxon>Fungi</taxon>
        <taxon>Dikarya</taxon>
        <taxon>Ascomycota</taxon>
        <taxon>Pezizomycotina</taxon>
        <taxon>Sordariomycetes</taxon>
        <taxon>Xylariomycetidae</taxon>
        <taxon>Xylariales</taxon>
        <taxon>Hypoxylaceae</taxon>
        <taxon>Hypoxylon</taxon>
    </lineage>
</organism>
<evidence type="ECO:0000313" key="2">
    <source>
        <dbReference type="Proteomes" id="UP001497700"/>
    </source>
</evidence>
<accession>A0ACB9ZI84</accession>
<reference evidence="1 2" key="1">
    <citation type="journal article" date="2022" name="New Phytol.">
        <title>Ecological generalism drives hyperdiversity of secondary metabolite gene clusters in xylarialean endophytes.</title>
        <authorList>
            <person name="Franco M.E.E."/>
            <person name="Wisecaver J.H."/>
            <person name="Arnold A.E."/>
            <person name="Ju Y.M."/>
            <person name="Slot J.C."/>
            <person name="Ahrendt S."/>
            <person name="Moore L.P."/>
            <person name="Eastman K.E."/>
            <person name="Scott K."/>
            <person name="Konkel Z."/>
            <person name="Mondo S.J."/>
            <person name="Kuo A."/>
            <person name="Hayes R.D."/>
            <person name="Haridas S."/>
            <person name="Andreopoulos B."/>
            <person name="Riley R."/>
            <person name="LaButti K."/>
            <person name="Pangilinan J."/>
            <person name="Lipzen A."/>
            <person name="Amirebrahimi M."/>
            <person name="Yan J."/>
            <person name="Adam C."/>
            <person name="Keymanesh K."/>
            <person name="Ng V."/>
            <person name="Louie K."/>
            <person name="Northen T."/>
            <person name="Drula E."/>
            <person name="Henrissat B."/>
            <person name="Hsieh H.M."/>
            <person name="Youens-Clark K."/>
            <person name="Lutzoni F."/>
            <person name="Miadlikowska J."/>
            <person name="Eastwood D.C."/>
            <person name="Hamelin R.C."/>
            <person name="Grigoriev I.V."/>
            <person name="U'Ren J.M."/>
        </authorList>
    </citation>
    <scope>NUCLEOTIDE SEQUENCE [LARGE SCALE GENOMIC DNA]</scope>
    <source>
        <strain evidence="1 2">CBS 119005</strain>
    </source>
</reference>
<dbReference type="EMBL" id="MU393422">
    <property type="protein sequence ID" value="KAI4870930.1"/>
    <property type="molecule type" value="Genomic_DNA"/>
</dbReference>
<comment type="caution">
    <text evidence="1">The sequence shown here is derived from an EMBL/GenBank/DDBJ whole genome shotgun (WGS) entry which is preliminary data.</text>
</comment>
<dbReference type="Proteomes" id="UP001497700">
    <property type="component" value="Unassembled WGS sequence"/>
</dbReference>
<sequence>MPFVTMGSTPKPTQSPAASPAKGKAAATKKPSGRGLTKRTARKPPPKKGARGRGRGRGKTFSDPRVQAAYERQRELRELFSSVSMAVKPALEEIADQSIKKLLEDPESYKETPEYLEVQQQLDDQLKKVIENADLELHTRFKMAERTCELERNRVEQSFQNSFDYETEIFLDGALNRASIMDELRREGCASDTPDLNYNYVEHMPYIPCEKNEVAGLARQMRYIAKRKAEGQPSGRGGSKKLRRTGALLASEMQPDGVPESNAPSPTPLDLDEQDPIFASKIGLPDLPADALEPDSFGVRNVFNCKLKKDKEEYANRYIVPQNFQWDDDDIGFRDSTNDSSRMKSKDWHKRGIFLDEPNSRNFHFDHTIKNYDLDEYKDDWLDPELVKKHGLHPKFGFFLPNSTNKAEPPRQFVDGLRPVVYIPDRNTTAHTSRSVRLKKMDYMLKEDAVKSDMAKLLNAFCQDEDISPDDIVTDEMRERERQARERLSFPSSDDGVSESSGRSPLAEADDSVIMERTSLLLQAADHLEADKPALPPPSPRPSRPYDAVRDVFTSAEPVPTSTGQPSEDTYGYNPLAILADVAEDAPRQRAQADMATGTNDFAMIDPRILNQAPPPPNAFLQTALNPMSAFMHPAPSQQSSMQPSSMDVAQQPTPAAPARNPFTNQGIKDSPVLPPLRPNRPDGLGKGSTIASQQPPLPPPTHRPQEFDSPRGLLHTNSGTFYPPAPSRPYHQGFAFHEPPSMSAPIQGQLISGPAILANQPQMHPHHHTIYPTLSPPPMQNVSYMPSMSTQMEVPVPSVSPPIPPTNVPSPPINTSRQRGSVSSNGSGSGKYRKIAAAPIPHNRSWSSNGGPELRLSHYDYKESIKDYRANETPPRSGPTTIRGWNVNNVSKGRNRGVRKEDSEEKESPK</sequence>